<dbReference type="Proteomes" id="UP000887578">
    <property type="component" value="Unplaced"/>
</dbReference>
<evidence type="ECO:0000313" key="9">
    <source>
        <dbReference type="Proteomes" id="UP000887578"/>
    </source>
</evidence>
<evidence type="ECO:0000256" key="7">
    <source>
        <dbReference type="SAM" id="SignalP"/>
    </source>
</evidence>
<sequence length="283" mass="33128">MLWFPFFALLTKFFGYEENDTKLSEAILETWQNETLDLCLDPIKNFAGNSAVSYRIHTNFEWINFEVRNVQPLLIRFVGFVPPHIVQRFQKVHDNLELEDTKVSGGADGNFISKSRQAKGQWFSKDDKNLLEIYQKFDNVFKMDSKTTENFMMLSYDRFGHYAPHYDFLNFSIDSDNWWYKTYGDRLATALFIIKTAEKGGGTVFPKLKVVISPEPGDMILWFNANIKFEQEDLSFHGACPILAGRKIAMSLWIRCRQHKDLKCQMNDEILSHELNDIIRNFD</sequence>
<evidence type="ECO:0000256" key="4">
    <source>
        <dbReference type="ARBA" id="ARBA00022964"/>
    </source>
</evidence>
<dbReference type="InterPro" id="IPR045054">
    <property type="entry name" value="P4HA-like"/>
</dbReference>
<keyword evidence="2" id="KW-0479">Metal-binding</keyword>
<dbReference type="PANTHER" id="PTHR10869">
    <property type="entry name" value="PROLYL 4-HYDROXYLASE ALPHA SUBUNIT"/>
    <property type="match status" value="1"/>
</dbReference>
<accession>A0A914QF93</accession>
<dbReference type="AlphaFoldDB" id="A0A914QF93"/>
<evidence type="ECO:0000256" key="1">
    <source>
        <dbReference type="ARBA" id="ARBA00001961"/>
    </source>
</evidence>
<comment type="cofactor">
    <cofactor evidence="1">
        <name>L-ascorbate</name>
        <dbReference type="ChEBI" id="CHEBI:38290"/>
    </cofactor>
</comment>
<feature type="signal peptide" evidence="7">
    <location>
        <begin position="1"/>
        <end position="15"/>
    </location>
</feature>
<dbReference type="GO" id="GO:0004656">
    <property type="term" value="F:procollagen-proline 4-dioxygenase activity"/>
    <property type="evidence" value="ECO:0007669"/>
    <property type="project" value="TreeGrafter"/>
</dbReference>
<dbReference type="GO" id="GO:0031418">
    <property type="term" value="F:L-ascorbic acid binding"/>
    <property type="evidence" value="ECO:0007669"/>
    <property type="project" value="UniProtKB-KW"/>
</dbReference>
<keyword evidence="7" id="KW-0732">Signal</keyword>
<keyword evidence="6" id="KW-0408">Iron</keyword>
<keyword evidence="4" id="KW-0223">Dioxygenase</keyword>
<dbReference type="PROSITE" id="PS51471">
    <property type="entry name" value="FE2OG_OXY"/>
    <property type="match status" value="1"/>
</dbReference>
<evidence type="ECO:0000256" key="5">
    <source>
        <dbReference type="ARBA" id="ARBA00023002"/>
    </source>
</evidence>
<proteinExistence type="predicted"/>
<dbReference type="InterPro" id="IPR044862">
    <property type="entry name" value="Pro_4_hyd_alph_FE2OG_OXY"/>
</dbReference>
<organism evidence="9 10">
    <name type="scientific">Panagrolaimus davidi</name>
    <dbReference type="NCBI Taxonomy" id="227884"/>
    <lineage>
        <taxon>Eukaryota</taxon>
        <taxon>Metazoa</taxon>
        <taxon>Ecdysozoa</taxon>
        <taxon>Nematoda</taxon>
        <taxon>Chromadorea</taxon>
        <taxon>Rhabditida</taxon>
        <taxon>Tylenchina</taxon>
        <taxon>Panagrolaimomorpha</taxon>
        <taxon>Panagrolaimoidea</taxon>
        <taxon>Panagrolaimidae</taxon>
        <taxon>Panagrolaimus</taxon>
    </lineage>
</organism>
<evidence type="ECO:0000313" key="10">
    <source>
        <dbReference type="WBParaSite" id="PDA_v2.g28100.t1"/>
    </source>
</evidence>
<protein>
    <submittedName>
        <fullName evidence="10">Fe2OG dioxygenase domain-containing protein</fullName>
    </submittedName>
</protein>
<dbReference type="InterPro" id="IPR005123">
    <property type="entry name" value="Oxoglu/Fe-dep_dioxygenase_dom"/>
</dbReference>
<feature type="chain" id="PRO_5037769743" evidence="7">
    <location>
        <begin position="16"/>
        <end position="283"/>
    </location>
</feature>
<evidence type="ECO:0000259" key="8">
    <source>
        <dbReference type="PROSITE" id="PS51471"/>
    </source>
</evidence>
<dbReference type="Gene3D" id="2.60.120.620">
    <property type="entry name" value="q2cbj1_9rhob like domain"/>
    <property type="match status" value="1"/>
</dbReference>
<keyword evidence="9" id="KW-1185">Reference proteome</keyword>
<reference evidence="10" key="1">
    <citation type="submission" date="2022-11" db="UniProtKB">
        <authorList>
            <consortium name="WormBaseParasite"/>
        </authorList>
    </citation>
    <scope>IDENTIFICATION</scope>
</reference>
<feature type="domain" description="Fe2OG dioxygenase" evidence="8">
    <location>
        <begin position="146"/>
        <end position="256"/>
    </location>
</feature>
<name>A0A914QF93_9BILA</name>
<keyword evidence="3" id="KW-0847">Vitamin C</keyword>
<evidence type="ECO:0000256" key="2">
    <source>
        <dbReference type="ARBA" id="ARBA00022723"/>
    </source>
</evidence>
<dbReference type="WBParaSite" id="PDA_v2.g28100.t1">
    <property type="protein sequence ID" value="PDA_v2.g28100.t1"/>
    <property type="gene ID" value="PDA_v2.g28100"/>
</dbReference>
<dbReference type="GO" id="GO:0005506">
    <property type="term" value="F:iron ion binding"/>
    <property type="evidence" value="ECO:0007669"/>
    <property type="project" value="InterPro"/>
</dbReference>
<dbReference type="InterPro" id="IPR006620">
    <property type="entry name" value="Pro_4_hyd_alph"/>
</dbReference>
<dbReference type="GO" id="GO:0005783">
    <property type="term" value="C:endoplasmic reticulum"/>
    <property type="evidence" value="ECO:0007669"/>
    <property type="project" value="TreeGrafter"/>
</dbReference>
<dbReference type="Pfam" id="PF13640">
    <property type="entry name" value="2OG-FeII_Oxy_3"/>
    <property type="match status" value="1"/>
</dbReference>
<evidence type="ECO:0000256" key="6">
    <source>
        <dbReference type="ARBA" id="ARBA00023004"/>
    </source>
</evidence>
<dbReference type="PANTHER" id="PTHR10869:SF210">
    <property type="entry name" value="FE2OG DIOXYGENASE DOMAIN-CONTAINING PROTEIN"/>
    <property type="match status" value="1"/>
</dbReference>
<evidence type="ECO:0000256" key="3">
    <source>
        <dbReference type="ARBA" id="ARBA00022896"/>
    </source>
</evidence>
<keyword evidence="5" id="KW-0560">Oxidoreductase</keyword>
<dbReference type="SMART" id="SM00702">
    <property type="entry name" value="P4Hc"/>
    <property type="match status" value="1"/>
</dbReference>